<comment type="subunit">
    <text evidence="3">Heterodimer of an alpha and a beta chain.</text>
</comment>
<dbReference type="InterPro" id="IPR006099">
    <property type="entry name" value="MeMalonylCoA_mutase_a/b_cat"/>
</dbReference>
<gene>
    <name evidence="9" type="ORF">FrCorBMG51_03560</name>
</gene>
<comment type="similarity">
    <text evidence="2">Belongs to the methylmalonyl-CoA mutase family.</text>
</comment>
<keyword evidence="7" id="KW-0170">Cobalt</keyword>
<dbReference type="InterPro" id="IPR006098">
    <property type="entry name" value="MMCoA_mutase_a_cat"/>
</dbReference>
<dbReference type="InterPro" id="IPR036724">
    <property type="entry name" value="Cobalamin-bd_sf"/>
</dbReference>
<organism evidence="9 10">
    <name type="scientific">Protofrankia coriariae</name>
    <dbReference type="NCBI Taxonomy" id="1562887"/>
    <lineage>
        <taxon>Bacteria</taxon>
        <taxon>Bacillati</taxon>
        <taxon>Actinomycetota</taxon>
        <taxon>Actinomycetes</taxon>
        <taxon>Frankiales</taxon>
        <taxon>Frankiaceae</taxon>
        <taxon>Protofrankia</taxon>
    </lineage>
</organism>
<protein>
    <submittedName>
        <fullName evidence="9">Protein meaA</fullName>
    </submittedName>
</protein>
<evidence type="ECO:0000256" key="7">
    <source>
        <dbReference type="ARBA" id="ARBA00023285"/>
    </source>
</evidence>
<evidence type="ECO:0000259" key="8">
    <source>
        <dbReference type="PROSITE" id="PS51332"/>
    </source>
</evidence>
<keyword evidence="6" id="KW-0413">Isomerase</keyword>
<accession>A0ABR5F7Q5</accession>
<dbReference type="SUPFAM" id="SSF51703">
    <property type="entry name" value="Cobalamin (vitamin B12)-dependent enzymes"/>
    <property type="match status" value="1"/>
</dbReference>
<dbReference type="EMBL" id="JWIO01000003">
    <property type="protein sequence ID" value="KLL12732.1"/>
    <property type="molecule type" value="Genomic_DNA"/>
</dbReference>
<dbReference type="NCBIfam" id="TIGR00641">
    <property type="entry name" value="acid_CoA_mut_N"/>
    <property type="match status" value="1"/>
</dbReference>
<reference evidence="9 10" key="1">
    <citation type="submission" date="2014-12" db="EMBL/GenBank/DDBJ databases">
        <title>Frankia sp. BMG5.1 draft genome.</title>
        <authorList>
            <person name="Gtari M."/>
            <person name="Ghodhbane-Gtari F."/>
            <person name="Nouioui I."/>
            <person name="Ktari A."/>
            <person name="Hezbri K."/>
            <person name="Mimouni W."/>
            <person name="Sbissi I."/>
            <person name="Ayari A."/>
            <person name="Yamanaka T."/>
            <person name="Normand P."/>
            <person name="Tisa L.S."/>
            <person name="Boudabous A."/>
        </authorList>
    </citation>
    <scope>NUCLEOTIDE SEQUENCE [LARGE SCALE GENOMIC DNA]</scope>
    <source>
        <strain evidence="9 10">BMG5.1</strain>
    </source>
</reference>
<dbReference type="PROSITE" id="PS51332">
    <property type="entry name" value="B12_BINDING"/>
    <property type="match status" value="1"/>
</dbReference>
<evidence type="ECO:0000256" key="6">
    <source>
        <dbReference type="ARBA" id="ARBA00023235"/>
    </source>
</evidence>
<dbReference type="Pfam" id="PF02310">
    <property type="entry name" value="B12-binding"/>
    <property type="match status" value="1"/>
</dbReference>
<dbReference type="InterPro" id="IPR016176">
    <property type="entry name" value="Cbl-dep_enz_cat"/>
</dbReference>
<evidence type="ECO:0000313" key="10">
    <source>
        <dbReference type="Proteomes" id="UP000035425"/>
    </source>
</evidence>
<dbReference type="RefSeq" id="WP_047221639.1">
    <property type="nucleotide sequence ID" value="NZ_JWIO01000003.1"/>
</dbReference>
<dbReference type="NCBIfam" id="TIGR00640">
    <property type="entry name" value="acid_CoA_mut_C"/>
    <property type="match status" value="1"/>
</dbReference>
<evidence type="ECO:0000256" key="5">
    <source>
        <dbReference type="ARBA" id="ARBA00022723"/>
    </source>
</evidence>
<dbReference type="PANTHER" id="PTHR48101:SF3">
    <property type="entry name" value="COENZYME B12-DEPENDENT MUTASE"/>
    <property type="match status" value="1"/>
</dbReference>
<dbReference type="CDD" id="cd02071">
    <property type="entry name" value="MM_CoA_mut_B12_BD"/>
    <property type="match status" value="1"/>
</dbReference>
<keyword evidence="10" id="KW-1185">Reference proteome</keyword>
<feature type="domain" description="B12-binding" evidence="8">
    <location>
        <begin position="539"/>
        <end position="668"/>
    </location>
</feature>
<evidence type="ECO:0000256" key="2">
    <source>
        <dbReference type="ARBA" id="ARBA00008465"/>
    </source>
</evidence>
<dbReference type="InterPro" id="IPR006159">
    <property type="entry name" value="Acid_CoA_mut_C"/>
</dbReference>
<proteinExistence type="inferred from homology"/>
<evidence type="ECO:0000256" key="1">
    <source>
        <dbReference type="ARBA" id="ARBA00001922"/>
    </source>
</evidence>
<keyword evidence="5" id="KW-0479">Metal-binding</keyword>
<evidence type="ECO:0000256" key="3">
    <source>
        <dbReference type="ARBA" id="ARBA00011870"/>
    </source>
</evidence>
<evidence type="ECO:0000256" key="4">
    <source>
        <dbReference type="ARBA" id="ARBA00022628"/>
    </source>
</evidence>
<dbReference type="Pfam" id="PF01642">
    <property type="entry name" value="MM_CoA_mutase"/>
    <property type="match status" value="1"/>
</dbReference>
<keyword evidence="4" id="KW-0846">Cobalamin</keyword>
<name>A0ABR5F7Q5_9ACTN</name>
<dbReference type="Proteomes" id="UP000035425">
    <property type="component" value="Unassembled WGS sequence"/>
</dbReference>
<dbReference type="PANTHER" id="PTHR48101">
    <property type="entry name" value="METHYLMALONYL-COA MUTASE, MITOCHONDRIAL-RELATED"/>
    <property type="match status" value="1"/>
</dbReference>
<dbReference type="SUPFAM" id="SSF52242">
    <property type="entry name" value="Cobalamin (vitamin B12)-binding domain"/>
    <property type="match status" value="1"/>
</dbReference>
<dbReference type="Gene3D" id="3.40.50.280">
    <property type="entry name" value="Cobalamin-binding domain"/>
    <property type="match status" value="1"/>
</dbReference>
<dbReference type="InterPro" id="IPR006158">
    <property type="entry name" value="Cobalamin-bd"/>
</dbReference>
<sequence>MADAARQDLTEQARPQRDRPWIIRTYAGHSSPAETNALYRRNLAKGQTGLSVAFDLPTQTGYDPDHELARGEVGKVGVPIAHVGDMRALFHDIPLGQMNTSMTINATAMWLLALYQVVAQEQGADVAALVGTTQNDIIKEYLSRGTYVFPPAPSLRLITDMIAYTVTEIPKWNPINICSYHLQEAGATPVQEIAYSMCTAIAVLDAVVASGQVPAERTGEVCARISFFVNAGVRFVEELCKMRAFTRLWDTLLRTRYGVEDPRHRRFRYGVQVNSLGLTEAQPENNVIRIVLEALGVTLSKDARCRALQLPAWNEALGLPRPWDQQWSLRIQQILAHETDLLEYPDLFEGSVVVERRVADLAEAAQAEIDRVQAMGGAVAAVESGYMKSELVRSHATRRVRIESGEDVVVGVNAFTTTEPNPLLADLTTAIQTVDPAVEEAARTDIATWRAGRDARAVDEALQNLRDTAKTDANLMPATLACARVGVTTGEWAGALREVFGEYRAPTGVSAASSVHAGGRQLTDVRERVVATGKELGRRLKFLVGKPGLDGHSNGAEQIAVRARDAGFEVVYQGIRLTPAQIVAAAVEEDVHVVGLSVLSGSHMELVPLVLDGLRAAGVGEVPVVVGGIIPPADAERLKALGVAEVYTPKDYGLTEIMDSVVDVIRAAGGLDRPQPTS</sequence>
<comment type="caution">
    <text evidence="9">The sequence shown here is derived from an EMBL/GenBank/DDBJ whole genome shotgun (WGS) entry which is preliminary data.</text>
</comment>
<dbReference type="Gene3D" id="3.20.20.240">
    <property type="entry name" value="Methylmalonyl-CoA mutase"/>
    <property type="match status" value="1"/>
</dbReference>
<comment type="cofactor">
    <cofactor evidence="1">
        <name>adenosylcob(III)alamin</name>
        <dbReference type="ChEBI" id="CHEBI:18408"/>
    </cofactor>
</comment>
<evidence type="ECO:0000313" key="9">
    <source>
        <dbReference type="EMBL" id="KLL12732.1"/>
    </source>
</evidence>